<evidence type="ECO:0000313" key="2">
    <source>
        <dbReference type="EMBL" id="MDD7915843.1"/>
    </source>
</evidence>
<gene>
    <name evidence="2" type="ORF">N5A56_016065</name>
</gene>
<evidence type="ECO:0000313" key="3">
    <source>
        <dbReference type="Proteomes" id="UP001151478"/>
    </source>
</evidence>
<proteinExistence type="predicted"/>
<dbReference type="EMBL" id="JAOSLC020000003">
    <property type="protein sequence ID" value="MDD7915843.1"/>
    <property type="molecule type" value="Genomic_DNA"/>
</dbReference>
<dbReference type="SUPFAM" id="SSF48452">
    <property type="entry name" value="TPR-like"/>
    <property type="match status" value="2"/>
</dbReference>
<dbReference type="Gene3D" id="1.25.40.10">
    <property type="entry name" value="Tetratricopeptide repeat domain"/>
    <property type="match status" value="2"/>
</dbReference>
<reference evidence="2" key="1">
    <citation type="submission" date="2023-02" db="EMBL/GenBank/DDBJ databases">
        <title>Polaribacter ponticola sp. nov., isolated from seawater.</title>
        <authorList>
            <person name="Baek J.H."/>
            <person name="Kim J.M."/>
            <person name="Choi D.G."/>
            <person name="Jeon C.O."/>
        </authorList>
    </citation>
    <scope>NUCLEOTIDE SEQUENCE</scope>
    <source>
        <strain evidence="2">MSW5</strain>
    </source>
</reference>
<dbReference type="RefSeq" id="WP_274270556.1">
    <property type="nucleotide sequence ID" value="NZ_JAOSLC020000003.1"/>
</dbReference>
<dbReference type="InterPro" id="IPR011990">
    <property type="entry name" value="TPR-like_helical_dom_sf"/>
</dbReference>
<sequence>MKKITIIFFFLAWVNSFSQSKKDYNIEAMASYKENQLKAIKLLKTTLKFAQEEKNKELISLTKNNLGIIFRDLGEFITSKKYSNEALQTTKDSIIKASSYINIGACNRKLGLYKDAISNYLNALKIYEAKKSLKEIATANNNIAIVYSYLNLNKKSLEYYNKAKHTFENLNDKKGISQTYNNIAIVYANEGKLETSLKNFRYSLQIEKN</sequence>
<name>A0ABT5SCP1_9FLAO</name>
<dbReference type="Pfam" id="PF13424">
    <property type="entry name" value="TPR_12"/>
    <property type="match status" value="1"/>
</dbReference>
<dbReference type="SMART" id="SM00028">
    <property type="entry name" value="TPR"/>
    <property type="match status" value="4"/>
</dbReference>
<protein>
    <submittedName>
        <fullName evidence="2">Tetratricopeptide repeat protein</fullName>
    </submittedName>
</protein>
<dbReference type="PROSITE" id="PS50005">
    <property type="entry name" value="TPR"/>
    <property type="match status" value="1"/>
</dbReference>
<feature type="repeat" description="TPR" evidence="1">
    <location>
        <begin position="97"/>
        <end position="130"/>
    </location>
</feature>
<dbReference type="InterPro" id="IPR019734">
    <property type="entry name" value="TPR_rpt"/>
</dbReference>
<dbReference type="PANTHER" id="PTHR10098">
    <property type="entry name" value="RAPSYN-RELATED"/>
    <property type="match status" value="1"/>
</dbReference>
<keyword evidence="3" id="KW-1185">Reference proteome</keyword>
<dbReference type="PROSITE" id="PS50293">
    <property type="entry name" value="TPR_REGION"/>
    <property type="match status" value="1"/>
</dbReference>
<keyword evidence="1" id="KW-0802">TPR repeat</keyword>
<dbReference type="Proteomes" id="UP001151478">
    <property type="component" value="Unassembled WGS sequence"/>
</dbReference>
<organism evidence="2 3">
    <name type="scientific">Polaribacter ponticola</name>
    <dbReference type="NCBI Taxonomy" id="2978475"/>
    <lineage>
        <taxon>Bacteria</taxon>
        <taxon>Pseudomonadati</taxon>
        <taxon>Bacteroidota</taxon>
        <taxon>Flavobacteriia</taxon>
        <taxon>Flavobacteriales</taxon>
        <taxon>Flavobacteriaceae</taxon>
    </lineage>
</organism>
<accession>A0ABT5SCP1</accession>
<evidence type="ECO:0000256" key="1">
    <source>
        <dbReference type="PROSITE-ProRule" id="PRU00339"/>
    </source>
</evidence>
<comment type="caution">
    <text evidence="2">The sequence shown here is derived from an EMBL/GenBank/DDBJ whole genome shotgun (WGS) entry which is preliminary data.</text>
</comment>